<proteinExistence type="predicted"/>
<sequence length="361" mass="39286">MSKVANKWIDLFQAGDYSVDGKGTFTESDLDQIVNNYDPAHHEAPSTIGHIKPNDKAPAYGWWSKLRRVGTLLQGQMSTVQPEFEEALERKLFKKRSVGLRKGDNGWMLHHVAWLGAQAPHIKGLADLVFESANEQTVEIEFSEETKMAYSEEELKQVGDSLWDRIKGKLGVDVKAADQPVTKAFSEDDMKAAITAAVTPFNEKIAGLEAKFSERETKIATVETQQRADAAIARVKSKGAWVPAMEKAGLSLVFSELAKSEDTVTFGEGEQKVEGTALELFTQFMEGLGKIVPTGRAVQGEPAAAATREYPANADPNSVAFAEAVNARAQEKNISYEVAMGQIAAERPELTKPGNASTGAV</sequence>
<reference evidence="2" key="1">
    <citation type="journal article" date="2019" name="Int. J. Syst. Evol. Microbiol.">
        <title>The Global Catalogue of Microorganisms (GCM) 10K type strain sequencing project: providing services to taxonomists for standard genome sequencing and annotation.</title>
        <authorList>
            <consortium name="The Broad Institute Genomics Platform"/>
            <consortium name="The Broad Institute Genome Sequencing Center for Infectious Disease"/>
            <person name="Wu L."/>
            <person name="Ma J."/>
        </authorList>
    </citation>
    <scope>NUCLEOTIDE SEQUENCE [LARGE SCALE GENOMIC DNA]</scope>
    <source>
        <strain evidence="2">CGMCC 1.16026</strain>
    </source>
</reference>
<evidence type="ECO:0000313" key="2">
    <source>
        <dbReference type="Proteomes" id="UP001596391"/>
    </source>
</evidence>
<organism evidence="1 2">
    <name type="scientific">Granulicella cerasi</name>
    <dbReference type="NCBI Taxonomy" id="741063"/>
    <lineage>
        <taxon>Bacteria</taxon>
        <taxon>Pseudomonadati</taxon>
        <taxon>Acidobacteriota</taxon>
        <taxon>Terriglobia</taxon>
        <taxon>Terriglobales</taxon>
        <taxon>Acidobacteriaceae</taxon>
        <taxon>Granulicella</taxon>
    </lineage>
</organism>
<gene>
    <name evidence="1" type="ORF">ACFQBQ_07620</name>
</gene>
<dbReference type="EMBL" id="JBHSWI010000001">
    <property type="protein sequence ID" value="MFC6645455.1"/>
    <property type="molecule type" value="Genomic_DNA"/>
</dbReference>
<protein>
    <submittedName>
        <fullName evidence="1">Uncharacterized protein</fullName>
    </submittedName>
</protein>
<name>A0ABW1ZAJ7_9BACT</name>
<accession>A0ABW1ZAJ7</accession>
<dbReference type="Proteomes" id="UP001596391">
    <property type="component" value="Unassembled WGS sequence"/>
</dbReference>
<comment type="caution">
    <text evidence="1">The sequence shown here is derived from an EMBL/GenBank/DDBJ whole genome shotgun (WGS) entry which is preliminary data.</text>
</comment>
<dbReference type="RefSeq" id="WP_263371824.1">
    <property type="nucleotide sequence ID" value="NZ_JAGSYD010000003.1"/>
</dbReference>
<keyword evidence="2" id="KW-1185">Reference proteome</keyword>
<evidence type="ECO:0000313" key="1">
    <source>
        <dbReference type="EMBL" id="MFC6645455.1"/>
    </source>
</evidence>